<evidence type="ECO:0000259" key="7">
    <source>
        <dbReference type="SMART" id="SM00900"/>
    </source>
</evidence>
<keyword evidence="6" id="KW-1133">Transmembrane helix</keyword>
<comment type="cofactor">
    <cofactor evidence="6">
        <name>FMN</name>
        <dbReference type="ChEBI" id="CHEBI:58210"/>
    </cofactor>
</comment>
<gene>
    <name evidence="6 8" type="primary">rnfG</name>
    <name evidence="8" type="ordered locus">CPF_1318</name>
</gene>
<keyword evidence="5 6" id="KW-0249">Electron transport</keyword>
<keyword evidence="2 6" id="KW-0597">Phosphoprotein</keyword>
<evidence type="ECO:0000256" key="3">
    <source>
        <dbReference type="ARBA" id="ARBA00022630"/>
    </source>
</evidence>
<dbReference type="HOGENOM" id="CLU_805868_0_0_9"/>
<dbReference type="KEGG" id="cpf:CPF_1318"/>
<keyword evidence="6" id="KW-1278">Translocase</keyword>
<dbReference type="GO" id="GO:0022900">
    <property type="term" value="P:electron transport chain"/>
    <property type="evidence" value="ECO:0007669"/>
    <property type="project" value="UniProtKB-UniRule"/>
</dbReference>
<evidence type="ECO:0000256" key="6">
    <source>
        <dbReference type="HAMAP-Rule" id="MF_00479"/>
    </source>
</evidence>
<dbReference type="Proteomes" id="UP000001823">
    <property type="component" value="Chromosome"/>
</dbReference>
<accession>A0A0H2YU35</accession>
<keyword evidence="6" id="KW-0812">Transmembrane</keyword>
<name>A0A0H2YU35_CLOP1</name>
<proteinExistence type="inferred from homology"/>
<feature type="modified residue" description="FMN phosphoryl threonine" evidence="6">
    <location>
        <position position="163"/>
    </location>
</feature>
<keyword evidence="6" id="KW-0472">Membrane</keyword>
<protein>
    <recommendedName>
        <fullName evidence="6">Ion-translocating oxidoreductase complex subunit G</fullName>
        <ecNumber evidence="6">7.-.-.-</ecNumber>
    </recommendedName>
    <alternativeName>
        <fullName evidence="6">Rnf electron transport complex subunit G</fullName>
    </alternativeName>
</protein>
<dbReference type="PANTHER" id="PTHR36118:SF1">
    <property type="entry name" value="ION-TRANSLOCATING OXIDOREDUCTASE COMPLEX SUBUNIT G"/>
    <property type="match status" value="1"/>
</dbReference>
<dbReference type="InterPro" id="IPR007329">
    <property type="entry name" value="FMN-bd"/>
</dbReference>
<evidence type="ECO:0000256" key="1">
    <source>
        <dbReference type="ARBA" id="ARBA00022448"/>
    </source>
</evidence>
<evidence type="ECO:0000256" key="4">
    <source>
        <dbReference type="ARBA" id="ARBA00022643"/>
    </source>
</evidence>
<dbReference type="GO" id="GO:0005886">
    <property type="term" value="C:plasma membrane"/>
    <property type="evidence" value="ECO:0007669"/>
    <property type="project" value="UniProtKB-SubCell"/>
</dbReference>
<dbReference type="eggNOG" id="COG4659">
    <property type="taxonomic scope" value="Bacteria"/>
</dbReference>
<dbReference type="Pfam" id="PF04205">
    <property type="entry name" value="FMN_bind"/>
    <property type="match status" value="2"/>
</dbReference>
<dbReference type="PANTHER" id="PTHR36118">
    <property type="entry name" value="ION-TRANSLOCATING OXIDOREDUCTASE COMPLEX SUBUNIT G"/>
    <property type="match status" value="1"/>
</dbReference>
<dbReference type="GO" id="GO:0009055">
    <property type="term" value="F:electron transfer activity"/>
    <property type="evidence" value="ECO:0007669"/>
    <property type="project" value="InterPro"/>
</dbReference>
<dbReference type="NCBIfam" id="TIGR01947">
    <property type="entry name" value="rnfG"/>
    <property type="match status" value="1"/>
</dbReference>
<keyword evidence="6" id="KW-1003">Cell membrane</keyword>
<dbReference type="AlphaFoldDB" id="A0A0H2YU35"/>
<comment type="subunit">
    <text evidence="6">The complex is composed of six subunits: RnfA, RnfB, RnfC, RnfD, RnfE and RnfG.</text>
</comment>
<comment type="function">
    <text evidence="6">Part of a membrane-bound complex that couples electron transfer with translocation of ions across the membrane.</text>
</comment>
<evidence type="ECO:0000256" key="5">
    <source>
        <dbReference type="ARBA" id="ARBA00022982"/>
    </source>
</evidence>
<dbReference type="RefSeq" id="WP_011590665.1">
    <property type="nucleotide sequence ID" value="NC_008261.1"/>
</dbReference>
<dbReference type="SMART" id="SM00900">
    <property type="entry name" value="FMN_bind"/>
    <property type="match status" value="2"/>
</dbReference>
<dbReference type="STRING" id="195103.CPF_1318"/>
<evidence type="ECO:0000313" key="9">
    <source>
        <dbReference type="Proteomes" id="UP000001823"/>
    </source>
</evidence>
<keyword evidence="4 6" id="KW-0288">FMN</keyword>
<feature type="domain" description="FMN-binding" evidence="7">
    <location>
        <begin position="240"/>
        <end position="339"/>
    </location>
</feature>
<dbReference type="InterPro" id="IPR010209">
    <property type="entry name" value="Ion_transpt_RnfG/RsxG"/>
</dbReference>
<dbReference type="PaxDb" id="195103-CPF_1318"/>
<keyword evidence="9" id="KW-1185">Reference proteome</keyword>
<dbReference type="EC" id="7.-.-.-" evidence="6"/>
<organism evidence="8 9">
    <name type="scientific">Clostridium perfringens (strain ATCC 13124 / DSM 756 / JCM 1290 / NCIMB 6125 / NCTC 8237 / Type A)</name>
    <dbReference type="NCBI Taxonomy" id="195103"/>
    <lineage>
        <taxon>Bacteria</taxon>
        <taxon>Bacillati</taxon>
        <taxon>Bacillota</taxon>
        <taxon>Clostridia</taxon>
        <taxon>Eubacteriales</taxon>
        <taxon>Clostridiaceae</taxon>
        <taxon>Clostridium</taxon>
    </lineage>
</organism>
<dbReference type="HAMAP" id="MF_00479">
    <property type="entry name" value="RsxG_RnfG"/>
    <property type="match status" value="1"/>
</dbReference>
<evidence type="ECO:0000313" key="8">
    <source>
        <dbReference type="EMBL" id="ABG84562.1"/>
    </source>
</evidence>
<dbReference type="GO" id="GO:0010181">
    <property type="term" value="F:FMN binding"/>
    <property type="evidence" value="ECO:0007669"/>
    <property type="project" value="InterPro"/>
</dbReference>
<comment type="subcellular location">
    <subcellularLocation>
        <location evidence="6">Cell membrane</location>
        <topology evidence="6">Single-pass membrane protein</topology>
    </subcellularLocation>
</comment>
<comment type="similarity">
    <text evidence="6">Belongs to the RnfG family.</text>
</comment>
<keyword evidence="3 6" id="KW-0285">Flavoprotein</keyword>
<dbReference type="EMBL" id="CP000246">
    <property type="protein sequence ID" value="ABG84562.1"/>
    <property type="molecule type" value="Genomic_DNA"/>
</dbReference>
<sequence length="344" mass="37009">MKENLKLGIILCLITSFAGVFLGFANEFTKEVIAQNAKLSADDLKEILPKANKLEDFAFEKNEDSTISEVFQAKNGSENEGYIIKVSPKGFNGPIDMVVAIDKNREISGVKVLSQAETPGLGAKVEESSFSEKFKGLTIEDNIKIVKTSPSSQGEIQGITGATISSNAVSSGINDAISFYKENVLGEDLSKEKILNLSKINLEGDLKELTIELEEGIDKVSIVSNGEKEIGYAIEASEVGMYEEKPIKFALGISTGGIITGVQIIDHKETAGLGDLIEDENFLNSFIGVSSLDKLSVKENTNEIDLSVYGEVVNVDSISGATKSSMAIIKGITNVINFYNNNLS</sequence>
<evidence type="ECO:0000256" key="2">
    <source>
        <dbReference type="ARBA" id="ARBA00022553"/>
    </source>
</evidence>
<keyword evidence="1 6" id="KW-0813">Transport</keyword>
<feature type="domain" description="FMN-binding" evidence="7">
    <location>
        <begin position="90"/>
        <end position="180"/>
    </location>
</feature>
<reference evidence="8 9" key="1">
    <citation type="journal article" date="2006" name="Genome Res.">
        <title>Skewed genomic variability in strains of the toxigenic bacterial pathogen, Clostridium perfringens.</title>
        <authorList>
            <person name="Myers G.S."/>
            <person name="Rasko D.A."/>
            <person name="Cheung J.K."/>
            <person name="Ravel J."/>
            <person name="Seshadri R."/>
            <person name="Deboy R.T."/>
            <person name="Ren Q."/>
            <person name="Varga J."/>
            <person name="Awad M.M."/>
            <person name="Brinkac L.M."/>
            <person name="Daugherty S.C."/>
            <person name="Haft D.H."/>
            <person name="Dodson R.J."/>
            <person name="Madupu R."/>
            <person name="Nelson W.C."/>
            <person name="Rosovitz M.J."/>
            <person name="Sullivan S.A."/>
            <person name="Khouri H."/>
            <person name="Dimitrov G.I."/>
            <person name="Watkins K.L."/>
            <person name="Mulligan S."/>
            <person name="Benton J."/>
            <person name="Radune D."/>
            <person name="Fisher D.J."/>
            <person name="Atkins H.S."/>
            <person name="Hiscox T."/>
            <person name="Jost B.H."/>
            <person name="Billington S.J."/>
            <person name="Songer J.G."/>
            <person name="McClane B.A."/>
            <person name="Titball R.W."/>
            <person name="Rood J.I."/>
            <person name="Melville S.B."/>
            <person name="Paulsen I.T."/>
        </authorList>
    </citation>
    <scope>NUCLEOTIDE SEQUENCE [LARGE SCALE GENOMIC DNA]</scope>
    <source>
        <strain evidence="9">ATCC 13124 / DSM 756 / JCM 1290 / NCIMB 6125 / NCTC 8237 / S 107 / Type A</strain>
    </source>
</reference>